<dbReference type="AlphaFoldDB" id="T1CHK1"/>
<dbReference type="Proteomes" id="UP000018031">
    <property type="component" value="Unassembled WGS sequence"/>
</dbReference>
<evidence type="ECO:0000313" key="2">
    <source>
        <dbReference type="EMBL" id="GAD05401.1"/>
    </source>
</evidence>
<protein>
    <submittedName>
        <fullName evidence="2">Uncharacterized protein</fullName>
    </submittedName>
</protein>
<evidence type="ECO:0000256" key="1">
    <source>
        <dbReference type="SAM" id="MobiDB-lite"/>
    </source>
</evidence>
<reference evidence="3" key="1">
    <citation type="journal article" date="2013" name="Genome">
        <title>Draft Genome Sequences of Porphyromonas crevioricanis JCM 15906T and Porphyromonas cansulci JCM 13913T Isolated from a Canine Oral Cavity.</title>
        <authorList>
            <person name="Sakamoto M."/>
            <person name="Tanaka N."/>
            <person name="Shiwa Y."/>
            <person name="Yoshikawa H."/>
            <person name="Ohkuma M."/>
        </authorList>
    </citation>
    <scope>NUCLEOTIDE SEQUENCE [LARGE SCALE GENOMIC DNA]</scope>
    <source>
        <strain evidence="3">JCM 15906</strain>
    </source>
</reference>
<dbReference type="EMBL" id="BAOU01000030">
    <property type="protein sequence ID" value="GAD05401.1"/>
    <property type="molecule type" value="Genomic_DNA"/>
</dbReference>
<accession>T1CHK1</accession>
<proteinExistence type="predicted"/>
<evidence type="ECO:0000313" key="3">
    <source>
        <dbReference type="Proteomes" id="UP000018031"/>
    </source>
</evidence>
<comment type="caution">
    <text evidence="2">The sequence shown here is derived from an EMBL/GenBank/DDBJ whole genome shotgun (WGS) entry which is preliminary data.</text>
</comment>
<feature type="compositionally biased region" description="Basic residues" evidence="1">
    <location>
        <begin position="46"/>
        <end position="55"/>
    </location>
</feature>
<gene>
    <name evidence="2" type="ORF">PORCRE_1102</name>
</gene>
<feature type="compositionally biased region" description="Polar residues" evidence="1">
    <location>
        <begin position="35"/>
        <end position="45"/>
    </location>
</feature>
<feature type="region of interest" description="Disordered" evidence="1">
    <location>
        <begin position="26"/>
        <end position="55"/>
    </location>
</feature>
<name>T1CHK1_9PORP</name>
<reference evidence="2 3" key="2">
    <citation type="journal article" date="2013" name="Genome Announc.">
        <title>Draft Genome Sequences of Porphyromonas crevioricanis JCM 15906T and Porphyromonas cansulci JCM 13913T Isolated from a Canine Oral Cavity.</title>
        <authorList>
            <person name="Sakamoto M."/>
            <person name="Tanaka N."/>
            <person name="Shiwa Y."/>
            <person name="Yoshikawa H."/>
            <person name="Ohkuma M."/>
        </authorList>
    </citation>
    <scope>NUCLEOTIDE SEQUENCE [LARGE SCALE GENOMIC DNA]</scope>
    <source>
        <strain evidence="2 3">JCM 15906</strain>
    </source>
</reference>
<organism evidence="2 3">
    <name type="scientific">Porphyromonas crevioricanis JCM 15906</name>
    <dbReference type="NCBI Taxonomy" id="1305617"/>
    <lineage>
        <taxon>Bacteria</taxon>
        <taxon>Pseudomonadati</taxon>
        <taxon>Bacteroidota</taxon>
        <taxon>Bacteroidia</taxon>
        <taxon>Bacteroidales</taxon>
        <taxon>Porphyromonadaceae</taxon>
        <taxon>Porphyromonas</taxon>
    </lineage>
</organism>
<sequence>MLTREKKFALTGENFALSRVSKKCLLSGSKKRENTSQTALDLRTKNTSKTKYKNI</sequence>